<evidence type="ECO:0000313" key="4">
    <source>
        <dbReference type="Proteomes" id="UP001150904"/>
    </source>
</evidence>
<dbReference type="Proteomes" id="UP001150904">
    <property type="component" value="Unassembled WGS sequence"/>
</dbReference>
<proteinExistence type="predicted"/>
<gene>
    <name evidence="3" type="ORF">N7498_008630</name>
</gene>
<protein>
    <recommendedName>
        <fullName evidence="2">Transcription factor TFIIIC triple barrel domain-containing protein</fullName>
    </recommendedName>
</protein>
<feature type="domain" description="Transcription factor TFIIIC triple barrel" evidence="2">
    <location>
        <begin position="21"/>
        <end position="157"/>
    </location>
</feature>
<feature type="region of interest" description="Disordered" evidence="1">
    <location>
        <begin position="30"/>
        <end position="80"/>
    </location>
</feature>
<evidence type="ECO:0000256" key="1">
    <source>
        <dbReference type="SAM" id="MobiDB-lite"/>
    </source>
</evidence>
<reference evidence="3" key="2">
    <citation type="journal article" date="2023" name="IMA Fungus">
        <title>Comparative genomic study of the Penicillium genus elucidates a diverse pangenome and 15 lateral gene transfer events.</title>
        <authorList>
            <person name="Petersen C."/>
            <person name="Sorensen T."/>
            <person name="Nielsen M.R."/>
            <person name="Sondergaard T.E."/>
            <person name="Sorensen J.L."/>
            <person name="Fitzpatrick D.A."/>
            <person name="Frisvad J.C."/>
            <person name="Nielsen K.L."/>
        </authorList>
    </citation>
    <scope>NUCLEOTIDE SEQUENCE</scope>
    <source>
        <strain evidence="3">IBT 15544</strain>
    </source>
</reference>
<dbReference type="EMBL" id="JAPQKR010000015">
    <property type="protein sequence ID" value="KAJ5195192.1"/>
    <property type="molecule type" value="Genomic_DNA"/>
</dbReference>
<dbReference type="InterPro" id="IPR019481">
    <property type="entry name" value="TFIIIC_triple_barrel"/>
</dbReference>
<name>A0A9W9JFT9_9EURO</name>
<dbReference type="OrthoDB" id="1877767at2759"/>
<feature type="region of interest" description="Disordered" evidence="1">
    <location>
        <begin position="1"/>
        <end position="20"/>
    </location>
</feature>
<sequence>MDRRVDPDSDEEYEYEYHDSETETFYLNLDLSSHHGPIRPPRRRQDDPASSNEAPGAVDDAPDSNTGAEAFTPLESAESETLSSERIQILGLHTCNPIVSYHNQIFSCSWADQIGTELVFAHPDSDPDPDHTPLRQGPAFDLLAANSVKILGRKANITSSSGPGLVQDNAMVGTPELAPESSSSSQTAGNMGVPRRAVPQTYQAQFLQQLQNIKTAKGETDPVRTVMSTRRNVNIAERLSGWARTDAQIAEVNRLQQLAVEGDAEALATLEQMIREYLHPAES</sequence>
<keyword evidence="4" id="KW-1185">Reference proteome</keyword>
<comment type="caution">
    <text evidence="3">The sequence shown here is derived from an EMBL/GenBank/DDBJ whole genome shotgun (WGS) entry which is preliminary data.</text>
</comment>
<dbReference type="Gene3D" id="2.60.40.4370">
    <property type="match status" value="1"/>
</dbReference>
<dbReference type="RefSeq" id="XP_058305680.1">
    <property type="nucleotide sequence ID" value="XM_058455692.1"/>
</dbReference>
<organism evidence="3 4">
    <name type="scientific">Penicillium cinerascens</name>
    <dbReference type="NCBI Taxonomy" id="70096"/>
    <lineage>
        <taxon>Eukaryota</taxon>
        <taxon>Fungi</taxon>
        <taxon>Dikarya</taxon>
        <taxon>Ascomycota</taxon>
        <taxon>Pezizomycotina</taxon>
        <taxon>Eurotiomycetes</taxon>
        <taxon>Eurotiomycetidae</taxon>
        <taxon>Eurotiales</taxon>
        <taxon>Aspergillaceae</taxon>
        <taxon>Penicillium</taxon>
    </lineage>
</organism>
<reference evidence="3" key="1">
    <citation type="submission" date="2022-12" db="EMBL/GenBank/DDBJ databases">
        <authorList>
            <person name="Petersen C."/>
        </authorList>
    </citation>
    <scope>NUCLEOTIDE SEQUENCE</scope>
    <source>
        <strain evidence="3">IBT 15544</strain>
    </source>
</reference>
<accession>A0A9W9JFT9</accession>
<dbReference type="GeneID" id="83182993"/>
<dbReference type="Pfam" id="PF10419">
    <property type="entry name" value="TFIIIC_sub6"/>
    <property type="match status" value="1"/>
</dbReference>
<evidence type="ECO:0000259" key="2">
    <source>
        <dbReference type="Pfam" id="PF10419"/>
    </source>
</evidence>
<evidence type="ECO:0000313" key="3">
    <source>
        <dbReference type="EMBL" id="KAJ5195192.1"/>
    </source>
</evidence>
<dbReference type="AlphaFoldDB" id="A0A9W9JFT9"/>